<accession>A0A381UE43</accession>
<dbReference type="Gene3D" id="3.40.50.1820">
    <property type="entry name" value="alpha/beta hydrolase"/>
    <property type="match status" value="1"/>
</dbReference>
<gene>
    <name evidence="5" type="ORF">METZ01_LOCUS79088</name>
</gene>
<dbReference type="EMBL" id="UINC01006222">
    <property type="protein sequence ID" value="SVA26234.1"/>
    <property type="molecule type" value="Genomic_DNA"/>
</dbReference>
<comment type="similarity">
    <text evidence="1">Belongs to the esterase D family.</text>
</comment>
<dbReference type="SUPFAM" id="SSF53474">
    <property type="entry name" value="alpha/beta-Hydrolases"/>
    <property type="match status" value="1"/>
</dbReference>
<dbReference type="PANTHER" id="PTHR10061:SF0">
    <property type="entry name" value="S-FORMYLGLUTATHIONE HYDROLASE"/>
    <property type="match status" value="1"/>
</dbReference>
<reference evidence="5" key="1">
    <citation type="submission" date="2018-05" db="EMBL/GenBank/DDBJ databases">
        <authorList>
            <person name="Lanie J.A."/>
            <person name="Ng W.-L."/>
            <person name="Kazmierczak K.M."/>
            <person name="Andrzejewski T.M."/>
            <person name="Davidsen T.M."/>
            <person name="Wayne K.J."/>
            <person name="Tettelin H."/>
            <person name="Glass J.I."/>
            <person name="Rusch D."/>
            <person name="Podicherti R."/>
            <person name="Tsui H.-C.T."/>
            <person name="Winkler M.E."/>
        </authorList>
    </citation>
    <scope>NUCLEOTIDE SEQUENCE</scope>
</reference>
<dbReference type="FunFam" id="3.40.50.1820:FF:000002">
    <property type="entry name" value="S-formylglutathione hydrolase"/>
    <property type="match status" value="1"/>
</dbReference>
<dbReference type="InterPro" id="IPR029058">
    <property type="entry name" value="AB_hydrolase_fold"/>
</dbReference>
<protein>
    <recommendedName>
        <fullName evidence="2">S-formylglutathione hydrolase</fullName>
        <ecNumber evidence="2">3.1.2.12</ecNumber>
    </recommendedName>
</protein>
<dbReference type="NCBIfam" id="TIGR02821">
    <property type="entry name" value="fghA_ester_D"/>
    <property type="match status" value="1"/>
</dbReference>
<dbReference type="GO" id="GO:0005829">
    <property type="term" value="C:cytosol"/>
    <property type="evidence" value="ECO:0007669"/>
    <property type="project" value="TreeGrafter"/>
</dbReference>
<dbReference type="GO" id="GO:0052689">
    <property type="term" value="F:carboxylic ester hydrolase activity"/>
    <property type="evidence" value="ECO:0007669"/>
    <property type="project" value="UniProtKB-KW"/>
</dbReference>
<sequence>MQLTLEAENKSFGGHYQVHSHWGKSTNCKMVFSIFLPPQSEVKKLPVLIWLSGLTCTEENFRIKAGVQRYAAEAGIIVVSPDTSPRGEDVPDDPDYGFGQGAGFYLDATQEPWSEHFKMYSYILKDLLSAVESNFPADMKRLGVFGHSMGGHGALTIAFKNPELFKSVSVFAPICAPTKAPWGENAFTRYLGEDRNLWQDYDACDLARSMGWPSDILIDQGEDDEYLADHLKPELLEQACEDKGIPIQLRKHPGYDHSYFFISTFIGDHILWHSERL</sequence>
<evidence type="ECO:0000256" key="2">
    <source>
        <dbReference type="ARBA" id="ARBA00012479"/>
    </source>
</evidence>
<dbReference type="Pfam" id="PF00756">
    <property type="entry name" value="Esterase"/>
    <property type="match status" value="1"/>
</dbReference>
<evidence type="ECO:0000256" key="1">
    <source>
        <dbReference type="ARBA" id="ARBA00005622"/>
    </source>
</evidence>
<dbReference type="EC" id="3.1.2.12" evidence="2"/>
<dbReference type="GO" id="GO:0018738">
    <property type="term" value="F:S-formylglutathione hydrolase activity"/>
    <property type="evidence" value="ECO:0007669"/>
    <property type="project" value="UniProtKB-EC"/>
</dbReference>
<dbReference type="PANTHER" id="PTHR10061">
    <property type="entry name" value="S-FORMYLGLUTATHIONE HYDROLASE"/>
    <property type="match status" value="1"/>
</dbReference>
<dbReference type="InterPro" id="IPR000801">
    <property type="entry name" value="Esterase-like"/>
</dbReference>
<dbReference type="AlphaFoldDB" id="A0A381UE43"/>
<evidence type="ECO:0000313" key="5">
    <source>
        <dbReference type="EMBL" id="SVA26234.1"/>
    </source>
</evidence>
<keyword evidence="3" id="KW-0719">Serine esterase</keyword>
<organism evidence="5">
    <name type="scientific">marine metagenome</name>
    <dbReference type="NCBI Taxonomy" id="408172"/>
    <lineage>
        <taxon>unclassified sequences</taxon>
        <taxon>metagenomes</taxon>
        <taxon>ecological metagenomes</taxon>
    </lineage>
</organism>
<evidence type="ECO:0000256" key="3">
    <source>
        <dbReference type="ARBA" id="ARBA00022487"/>
    </source>
</evidence>
<keyword evidence="4" id="KW-0378">Hydrolase</keyword>
<dbReference type="GO" id="GO:0046294">
    <property type="term" value="P:formaldehyde catabolic process"/>
    <property type="evidence" value="ECO:0007669"/>
    <property type="project" value="InterPro"/>
</dbReference>
<evidence type="ECO:0000256" key="4">
    <source>
        <dbReference type="ARBA" id="ARBA00022801"/>
    </source>
</evidence>
<dbReference type="InterPro" id="IPR014186">
    <property type="entry name" value="S-formylglutathione_hydrol"/>
</dbReference>
<proteinExistence type="inferred from homology"/>
<name>A0A381UE43_9ZZZZ</name>